<keyword evidence="1" id="KW-0472">Membrane</keyword>
<keyword evidence="1" id="KW-1133">Transmembrane helix</keyword>
<dbReference type="Proteomes" id="UP000184203">
    <property type="component" value="Unassembled WGS sequence"/>
</dbReference>
<accession>A0A1M6QD59</accession>
<gene>
    <name evidence="2" type="ORF">SAMN05444342_0863</name>
</gene>
<protein>
    <recommendedName>
        <fullName evidence="4">Cox cluster protein</fullName>
    </recommendedName>
</protein>
<organism evidence="2 3">
    <name type="scientific">Haladaptatus paucihalophilus DX253</name>
    <dbReference type="NCBI Taxonomy" id="797209"/>
    <lineage>
        <taxon>Archaea</taxon>
        <taxon>Methanobacteriati</taxon>
        <taxon>Methanobacteriota</taxon>
        <taxon>Stenosarchaea group</taxon>
        <taxon>Halobacteria</taxon>
        <taxon>Halobacteriales</taxon>
        <taxon>Haladaptataceae</taxon>
        <taxon>Haladaptatus</taxon>
    </lineage>
</organism>
<reference evidence="3" key="1">
    <citation type="submission" date="2016-11" db="EMBL/GenBank/DDBJ databases">
        <authorList>
            <person name="Varghese N."/>
            <person name="Submissions S."/>
        </authorList>
    </citation>
    <scope>NUCLEOTIDE SEQUENCE [LARGE SCALE GENOMIC DNA]</scope>
    <source>
        <strain evidence="3">DX253</strain>
    </source>
</reference>
<evidence type="ECO:0000313" key="3">
    <source>
        <dbReference type="Proteomes" id="UP000184203"/>
    </source>
</evidence>
<proteinExistence type="predicted"/>
<dbReference type="EMBL" id="FRAN01000001">
    <property type="protein sequence ID" value="SHK18189.1"/>
    <property type="molecule type" value="Genomic_DNA"/>
</dbReference>
<evidence type="ECO:0008006" key="4">
    <source>
        <dbReference type="Google" id="ProtNLM"/>
    </source>
</evidence>
<dbReference type="Pfam" id="PF24364">
    <property type="entry name" value="DUF7520"/>
    <property type="match status" value="1"/>
</dbReference>
<keyword evidence="1" id="KW-0812">Transmembrane</keyword>
<keyword evidence="3" id="KW-1185">Reference proteome</keyword>
<name>A0A1M6QD59_HALPU</name>
<feature type="transmembrane region" description="Helical" evidence="1">
    <location>
        <begin position="66"/>
        <end position="90"/>
    </location>
</feature>
<feature type="transmembrane region" description="Helical" evidence="1">
    <location>
        <begin position="21"/>
        <end position="46"/>
    </location>
</feature>
<sequence length="101" mass="10941">MKRLILALSKGFLVPSRLRGRSLVVGLYVLIVSFAGFVGVLLGAFGPKDMRPVKLFGIIQLQPSPVDLAIFGMVTIGLFLGILLSLVVFVSERYDEAHPKG</sequence>
<evidence type="ECO:0000313" key="2">
    <source>
        <dbReference type="EMBL" id="SHK18189.1"/>
    </source>
</evidence>
<dbReference type="InterPro" id="IPR055942">
    <property type="entry name" value="DUF7520"/>
</dbReference>
<dbReference type="AlphaFoldDB" id="A0A1M6QD59"/>
<evidence type="ECO:0000256" key="1">
    <source>
        <dbReference type="SAM" id="Phobius"/>
    </source>
</evidence>